<dbReference type="Proteomes" id="UP000035034">
    <property type="component" value="Unassembled WGS sequence"/>
</dbReference>
<dbReference type="EMBL" id="BAEH01000077">
    <property type="protein sequence ID" value="GAB19230.1"/>
    <property type="molecule type" value="Genomic_DNA"/>
</dbReference>
<sequence>MGFAPASLNPSSATVGYSKGLTQGKHSHTSPNYLMDKSLHSFVSNMIIPSVIEILWLTAFSQTGRMRG</sequence>
<keyword evidence="1" id="KW-0812">Transmembrane</keyword>
<evidence type="ECO:0000313" key="3">
    <source>
        <dbReference type="Proteomes" id="UP000035034"/>
    </source>
</evidence>
<organism evidence="2 3">
    <name type="scientific">Gordonia effusa NBRC 100432</name>
    <dbReference type="NCBI Taxonomy" id="1077974"/>
    <lineage>
        <taxon>Bacteria</taxon>
        <taxon>Bacillati</taxon>
        <taxon>Actinomycetota</taxon>
        <taxon>Actinomycetes</taxon>
        <taxon>Mycobacteriales</taxon>
        <taxon>Gordoniaceae</taxon>
        <taxon>Gordonia</taxon>
    </lineage>
</organism>
<keyword evidence="1" id="KW-1133">Transmembrane helix</keyword>
<gene>
    <name evidence="2" type="ORF">GOEFS_077_00220</name>
</gene>
<evidence type="ECO:0000313" key="2">
    <source>
        <dbReference type="EMBL" id="GAB19230.1"/>
    </source>
</evidence>
<dbReference type="AlphaFoldDB" id="H0R2C9"/>
<feature type="transmembrane region" description="Helical" evidence="1">
    <location>
        <begin position="42"/>
        <end position="60"/>
    </location>
</feature>
<reference evidence="2 3" key="1">
    <citation type="submission" date="2011-12" db="EMBL/GenBank/DDBJ databases">
        <title>Whole genome shotgun sequence of Gordonia effusa NBRC 100432.</title>
        <authorList>
            <person name="Yoshida I."/>
            <person name="Takarada H."/>
            <person name="Hosoyama A."/>
            <person name="Tsuchikane K."/>
            <person name="Katsumata H."/>
            <person name="Yamazaki S."/>
            <person name="Fujita N."/>
        </authorList>
    </citation>
    <scope>NUCLEOTIDE SEQUENCE [LARGE SCALE GENOMIC DNA]</scope>
    <source>
        <strain evidence="2 3">NBRC 100432</strain>
    </source>
</reference>
<keyword evidence="1" id="KW-0472">Membrane</keyword>
<accession>H0R2C9</accession>
<comment type="caution">
    <text evidence="2">The sequence shown here is derived from an EMBL/GenBank/DDBJ whole genome shotgun (WGS) entry which is preliminary data.</text>
</comment>
<keyword evidence="3" id="KW-1185">Reference proteome</keyword>
<evidence type="ECO:0000256" key="1">
    <source>
        <dbReference type="SAM" id="Phobius"/>
    </source>
</evidence>
<protein>
    <submittedName>
        <fullName evidence="2">Uncharacterized protein</fullName>
    </submittedName>
</protein>
<proteinExistence type="predicted"/>
<name>H0R2C9_9ACTN</name>